<dbReference type="InterPro" id="IPR035965">
    <property type="entry name" value="PAS-like_dom_sf"/>
</dbReference>
<sequence length="742" mass="82152">MADGDVRKSRNLERRRETSRYAARDRRGKEADIFNDLKEVVPLVDDNTVTHLDRIALLRVAVTLCRLKKTAGNVLERTDSNSDEANQHTEDMLTECLDGFVMIVDSDGTILYITESVVLFLGLTQTDMSGRVLKEFLHPQDYETFCQLSTECNGELDQDDVRTAVLRLKTVISPRGRTLNLKSALFKPVTFTVHGKRSTGGHVLLMQASTIPAGQGGLASATQNSTKMSDSVCGTFMTRHTCDMRVSYASDRLNQFIHKEPRSLIGSSFYDLVHPEDIELLAECIKELLSKGHIRTPYYRLIASDGSAIWVTSEASTVAHTTKGTKGQYIICLHCVLGVQQENEELIVCTDSDPNGLLCQRVKEELIDELQEYEGRQPEIIECVNFTSLVGPDEFEKLNPVDMPAPISSIPKRKRAAYAEHFLLYGCAPSSENELDDGPSQKKRTRQSGRKGSYDEVLQWLFLDKPHSPAPAIRSAHAHTAAVNNPYAGRRQPHASSRGSTSVDVIRRSVLQNSSVATSRVPPSSRLINPVVDRISRNANSEINLINNMSIITVGRSNAPANRNIRPVAAYRSASASRCVPAVQAPGALPLREHVARGAVQSPVPASDSTARLDAFFNAIDTATPLMGQSRPNPVSRQNNPSSKFSNDLAQNQQQQPPRNTKVIIDDLEWEEPDLSFYAPYIEPASADQQLSGGIQPLQFCDPPLDFFDKFIQRPSPQQNNSPVNADQPLTKQARYDTDSGW</sequence>
<evidence type="ECO:0000259" key="8">
    <source>
        <dbReference type="PROSITE" id="PS50112"/>
    </source>
</evidence>
<reference evidence="10 11" key="1">
    <citation type="journal article" date="2017" name="Curr. Biol.">
        <title>Genome architecture and evolution of a unichromosomal asexual nematode.</title>
        <authorList>
            <person name="Fradin H."/>
            <person name="Zegar C."/>
            <person name="Gutwein M."/>
            <person name="Lucas J."/>
            <person name="Kovtun M."/>
            <person name="Corcoran D."/>
            <person name="Baugh L.R."/>
            <person name="Kiontke K."/>
            <person name="Gunsalus K."/>
            <person name="Fitch D.H."/>
            <person name="Piano F."/>
        </authorList>
    </citation>
    <scope>NUCLEOTIDE SEQUENCE [LARGE SCALE GENOMIC DNA]</scope>
    <source>
        <strain evidence="10">PF1309</strain>
    </source>
</reference>
<dbReference type="Gene3D" id="3.30.450.20">
    <property type="entry name" value="PAS domain"/>
    <property type="match status" value="2"/>
</dbReference>
<feature type="region of interest" description="Disordered" evidence="7">
    <location>
        <begin position="431"/>
        <end position="451"/>
    </location>
</feature>
<dbReference type="InterPro" id="IPR000014">
    <property type="entry name" value="PAS"/>
</dbReference>
<dbReference type="Proteomes" id="UP000218231">
    <property type="component" value="Unassembled WGS sequence"/>
</dbReference>
<dbReference type="GO" id="GO:0000981">
    <property type="term" value="F:DNA-binding transcription factor activity, RNA polymerase II-specific"/>
    <property type="evidence" value="ECO:0007669"/>
    <property type="project" value="TreeGrafter"/>
</dbReference>
<dbReference type="InterPro" id="IPR013655">
    <property type="entry name" value="PAS_fold_3"/>
</dbReference>
<feature type="compositionally biased region" description="Polar residues" evidence="7">
    <location>
        <begin position="630"/>
        <end position="659"/>
    </location>
</feature>
<dbReference type="STRING" id="2018661.A0A2A2LKH4"/>
<keyword evidence="3" id="KW-0805">Transcription regulation</keyword>
<dbReference type="Pfam" id="PF00989">
    <property type="entry name" value="PAS"/>
    <property type="match status" value="1"/>
</dbReference>
<dbReference type="GO" id="GO:0046983">
    <property type="term" value="F:protein dimerization activity"/>
    <property type="evidence" value="ECO:0007669"/>
    <property type="project" value="InterPro"/>
</dbReference>
<dbReference type="GO" id="GO:0000977">
    <property type="term" value="F:RNA polymerase II transcription regulatory region sequence-specific DNA binding"/>
    <property type="evidence" value="ECO:0007669"/>
    <property type="project" value="TreeGrafter"/>
</dbReference>
<dbReference type="GO" id="GO:0005634">
    <property type="term" value="C:nucleus"/>
    <property type="evidence" value="ECO:0007669"/>
    <property type="project" value="UniProtKB-SubCell"/>
</dbReference>
<dbReference type="SMART" id="SM00091">
    <property type="entry name" value="PAS"/>
    <property type="match status" value="2"/>
</dbReference>
<evidence type="ECO:0000256" key="2">
    <source>
        <dbReference type="ARBA" id="ARBA00022737"/>
    </source>
</evidence>
<feature type="domain" description="PAS" evidence="8">
    <location>
        <begin position="89"/>
        <end position="145"/>
    </location>
</feature>
<dbReference type="SUPFAM" id="SSF55785">
    <property type="entry name" value="PYP-like sensor domain (PAS domain)"/>
    <property type="match status" value="2"/>
</dbReference>
<dbReference type="InterPro" id="IPR013767">
    <property type="entry name" value="PAS_fold"/>
</dbReference>
<dbReference type="EMBL" id="LIAE01006637">
    <property type="protein sequence ID" value="PAV86756.1"/>
    <property type="molecule type" value="Genomic_DNA"/>
</dbReference>
<feature type="domain" description="PAS" evidence="8">
    <location>
        <begin position="243"/>
        <end position="292"/>
    </location>
</feature>
<dbReference type="PROSITE" id="PS50888">
    <property type="entry name" value="BHLH"/>
    <property type="match status" value="1"/>
</dbReference>
<evidence type="ECO:0000256" key="6">
    <source>
        <dbReference type="ARBA" id="ARBA00023242"/>
    </source>
</evidence>
<feature type="domain" description="BHLH" evidence="9">
    <location>
        <begin position="14"/>
        <end position="68"/>
    </location>
</feature>
<dbReference type="AlphaFoldDB" id="A0A2A2LKH4"/>
<accession>A0A2A2LKH4</accession>
<dbReference type="PANTHER" id="PTHR23043:SF17">
    <property type="entry name" value="PROTEIN SIMILAR"/>
    <property type="match status" value="1"/>
</dbReference>
<evidence type="ECO:0000313" key="11">
    <source>
        <dbReference type="Proteomes" id="UP000218231"/>
    </source>
</evidence>
<dbReference type="GO" id="GO:0010557">
    <property type="term" value="P:positive regulation of macromolecule biosynthetic process"/>
    <property type="evidence" value="ECO:0007669"/>
    <property type="project" value="UniProtKB-ARBA"/>
</dbReference>
<comment type="subcellular location">
    <subcellularLocation>
        <location evidence="1">Nucleus</location>
    </subcellularLocation>
</comment>
<evidence type="ECO:0008006" key="12">
    <source>
        <dbReference type="Google" id="ProtNLM"/>
    </source>
</evidence>
<dbReference type="Pfam" id="PF08447">
    <property type="entry name" value="PAS_3"/>
    <property type="match status" value="1"/>
</dbReference>
<feature type="region of interest" description="Disordered" evidence="7">
    <location>
        <begin position="709"/>
        <end position="742"/>
    </location>
</feature>
<proteinExistence type="predicted"/>
<evidence type="ECO:0000256" key="7">
    <source>
        <dbReference type="SAM" id="MobiDB-lite"/>
    </source>
</evidence>
<keyword evidence="6" id="KW-0539">Nucleus</keyword>
<evidence type="ECO:0000256" key="5">
    <source>
        <dbReference type="ARBA" id="ARBA00023163"/>
    </source>
</evidence>
<protein>
    <recommendedName>
        <fullName evidence="12">PAS domain-containing protein</fullName>
    </recommendedName>
</protein>
<comment type="caution">
    <text evidence="10">The sequence shown here is derived from an EMBL/GenBank/DDBJ whole genome shotgun (WGS) entry which is preliminary data.</text>
</comment>
<keyword evidence="4" id="KW-0238">DNA-binding</keyword>
<evidence type="ECO:0000256" key="3">
    <source>
        <dbReference type="ARBA" id="ARBA00023015"/>
    </source>
</evidence>
<keyword evidence="2" id="KW-0677">Repeat</keyword>
<name>A0A2A2LKH4_9BILA</name>
<keyword evidence="11" id="KW-1185">Reference proteome</keyword>
<gene>
    <name evidence="10" type="ORF">WR25_17122</name>
</gene>
<dbReference type="PANTHER" id="PTHR23043">
    <property type="entry name" value="HYPOXIA-INDUCIBLE FACTOR 1 ALPHA"/>
    <property type="match status" value="1"/>
</dbReference>
<evidence type="ECO:0000259" key="9">
    <source>
        <dbReference type="PROSITE" id="PS50888"/>
    </source>
</evidence>
<evidence type="ECO:0000256" key="1">
    <source>
        <dbReference type="ARBA" id="ARBA00004123"/>
    </source>
</evidence>
<dbReference type="CDD" id="cd00130">
    <property type="entry name" value="PAS"/>
    <property type="match status" value="2"/>
</dbReference>
<organism evidence="10 11">
    <name type="scientific">Diploscapter pachys</name>
    <dbReference type="NCBI Taxonomy" id="2018661"/>
    <lineage>
        <taxon>Eukaryota</taxon>
        <taxon>Metazoa</taxon>
        <taxon>Ecdysozoa</taxon>
        <taxon>Nematoda</taxon>
        <taxon>Chromadorea</taxon>
        <taxon>Rhabditida</taxon>
        <taxon>Rhabditina</taxon>
        <taxon>Rhabditomorpha</taxon>
        <taxon>Rhabditoidea</taxon>
        <taxon>Rhabditidae</taxon>
        <taxon>Diploscapter</taxon>
    </lineage>
</organism>
<keyword evidence="5" id="KW-0804">Transcription</keyword>
<dbReference type="OrthoDB" id="6021714at2759"/>
<dbReference type="PROSITE" id="PS50112">
    <property type="entry name" value="PAS"/>
    <property type="match status" value="2"/>
</dbReference>
<dbReference type="GO" id="GO:0071456">
    <property type="term" value="P:cellular response to hypoxia"/>
    <property type="evidence" value="ECO:0007669"/>
    <property type="project" value="TreeGrafter"/>
</dbReference>
<feature type="region of interest" description="Disordered" evidence="7">
    <location>
        <begin position="624"/>
        <end position="660"/>
    </location>
</feature>
<dbReference type="Pfam" id="PF23171">
    <property type="entry name" value="bHLH_HIF1A"/>
    <property type="match status" value="1"/>
</dbReference>
<evidence type="ECO:0000256" key="4">
    <source>
        <dbReference type="ARBA" id="ARBA00023125"/>
    </source>
</evidence>
<dbReference type="InterPro" id="IPR011598">
    <property type="entry name" value="bHLH_dom"/>
</dbReference>
<feature type="compositionally biased region" description="Polar residues" evidence="7">
    <location>
        <begin position="715"/>
        <end position="731"/>
    </location>
</feature>
<evidence type="ECO:0000313" key="10">
    <source>
        <dbReference type="EMBL" id="PAV86756.1"/>
    </source>
</evidence>
<feature type="region of interest" description="Disordered" evidence="7">
    <location>
        <begin position="1"/>
        <end position="21"/>
    </location>
</feature>